<dbReference type="SUPFAM" id="SSF103473">
    <property type="entry name" value="MFS general substrate transporter"/>
    <property type="match status" value="1"/>
</dbReference>
<dbReference type="InterPro" id="IPR020846">
    <property type="entry name" value="MFS_dom"/>
</dbReference>
<accession>A0A8B8C7C6</accession>
<dbReference type="InterPro" id="IPR036259">
    <property type="entry name" value="MFS_trans_sf"/>
</dbReference>
<dbReference type="InterPro" id="IPR005829">
    <property type="entry name" value="Sugar_transporter_CS"/>
</dbReference>
<keyword evidence="4 5" id="KW-0472">Membrane</keyword>
<sequence length="527" mass="58680">MWMTMDSINDLLEDIVRECGGMGKFQWILLAIMFGTKVTVTWSMLMMTFGGATPDWWCNIQNMTSSDVNTLGNHSTALLKQCAPPINISGSCDARSFSSDKNTLVSEFELVCDRDWISSTITTIQMAGLLVSSPVAGQMADSLGRKPTFFLSLVVLAVCNLAATFSVNWGMFAGMRFLIGFGCGMYLTTFYSFMQEFVPTRWRSMTAAVPGWAVFAALYGLVAWWLHDWVYLHYATAVVTAPFLLGFFILPESFRWLVSNNKILEAENVIKHIAKINGRPVPKACIEKLNSLTKSKEQTVGKTHTLLDILKNRSLLKKSFLIWSSWLACGYGYYAISFGVEQLSGSLYLNMFLLSIVEIPALLLTWYMNNCIGRRWTCFVFFILATVGGAVVGTIQVIDPPKSAEIINIAALISKMGVSAAWGALIIFSNESYPTVVRNIGYGWANSSSRIGAMVAPQLVHVSEHIPGVMYYICSGCMLYSAVFCVLLPETKGRALENSIDEQTNNRSLYTEMDPAQKYKLDEKQKY</sequence>
<feature type="transmembrane region" description="Helical" evidence="5">
    <location>
        <begin position="346"/>
        <end position="367"/>
    </location>
</feature>
<dbReference type="PROSITE" id="PS00216">
    <property type="entry name" value="SUGAR_TRANSPORT_1"/>
    <property type="match status" value="1"/>
</dbReference>
<dbReference type="AlphaFoldDB" id="A0A8B8C7C6"/>
<feature type="transmembrane region" description="Helical" evidence="5">
    <location>
        <begin position="205"/>
        <end position="225"/>
    </location>
</feature>
<feature type="transmembrane region" description="Helical" evidence="5">
    <location>
        <begin position="379"/>
        <end position="398"/>
    </location>
</feature>
<feature type="transmembrane region" description="Helical" evidence="5">
    <location>
        <begin position="148"/>
        <end position="167"/>
    </location>
</feature>
<evidence type="ECO:0000259" key="6">
    <source>
        <dbReference type="PROSITE" id="PS50850"/>
    </source>
</evidence>
<dbReference type="PROSITE" id="PS50850">
    <property type="entry name" value="MFS"/>
    <property type="match status" value="1"/>
</dbReference>
<dbReference type="KEGG" id="cvn:111116803"/>
<feature type="transmembrane region" description="Helical" evidence="5">
    <location>
        <begin position="27"/>
        <end position="47"/>
    </location>
</feature>
<dbReference type="PANTHER" id="PTHR24064">
    <property type="entry name" value="SOLUTE CARRIER FAMILY 22 MEMBER"/>
    <property type="match status" value="1"/>
</dbReference>
<evidence type="ECO:0000256" key="2">
    <source>
        <dbReference type="ARBA" id="ARBA00022692"/>
    </source>
</evidence>
<organism evidence="7 9">
    <name type="scientific">Crassostrea virginica</name>
    <name type="common">Eastern oyster</name>
    <dbReference type="NCBI Taxonomy" id="6565"/>
    <lineage>
        <taxon>Eukaryota</taxon>
        <taxon>Metazoa</taxon>
        <taxon>Spiralia</taxon>
        <taxon>Lophotrochozoa</taxon>
        <taxon>Mollusca</taxon>
        <taxon>Bivalvia</taxon>
        <taxon>Autobranchia</taxon>
        <taxon>Pteriomorphia</taxon>
        <taxon>Ostreida</taxon>
        <taxon>Ostreoidea</taxon>
        <taxon>Ostreidae</taxon>
        <taxon>Crassostrea</taxon>
    </lineage>
</organism>
<dbReference type="GeneID" id="111116803"/>
<keyword evidence="2 5" id="KW-0812">Transmembrane</keyword>
<evidence type="ECO:0000256" key="1">
    <source>
        <dbReference type="ARBA" id="ARBA00004141"/>
    </source>
</evidence>
<feature type="transmembrane region" description="Helical" evidence="5">
    <location>
        <begin position="320"/>
        <end position="340"/>
    </location>
</feature>
<dbReference type="Pfam" id="PF00083">
    <property type="entry name" value="Sugar_tr"/>
    <property type="match status" value="1"/>
</dbReference>
<evidence type="ECO:0000313" key="9">
    <source>
        <dbReference type="RefSeq" id="XP_022311530.1"/>
    </source>
</evidence>
<evidence type="ECO:0000313" key="7">
    <source>
        <dbReference type="Proteomes" id="UP000694844"/>
    </source>
</evidence>
<keyword evidence="7" id="KW-1185">Reference proteome</keyword>
<feature type="transmembrane region" description="Helical" evidence="5">
    <location>
        <begin position="469"/>
        <end position="488"/>
    </location>
</feature>
<feature type="transmembrane region" description="Helical" evidence="5">
    <location>
        <begin position="231"/>
        <end position="250"/>
    </location>
</feature>
<protein>
    <submittedName>
        <fullName evidence="8 9">Solute carrier family 22 member 5-like</fullName>
    </submittedName>
</protein>
<feature type="transmembrane region" description="Helical" evidence="5">
    <location>
        <begin position="173"/>
        <end position="193"/>
    </location>
</feature>
<dbReference type="Gene3D" id="1.20.1250.20">
    <property type="entry name" value="MFS general substrate transporter like domains"/>
    <property type="match status" value="1"/>
</dbReference>
<dbReference type="RefSeq" id="XP_022311530.1">
    <property type="nucleotide sequence ID" value="XM_022455822.1"/>
</dbReference>
<reference evidence="8 9" key="1">
    <citation type="submission" date="2025-04" db="UniProtKB">
        <authorList>
            <consortium name="RefSeq"/>
        </authorList>
    </citation>
    <scope>IDENTIFICATION</scope>
    <source>
        <tissue evidence="8 9">Whole sample</tissue>
    </source>
</reference>
<evidence type="ECO:0000256" key="3">
    <source>
        <dbReference type="ARBA" id="ARBA00022989"/>
    </source>
</evidence>
<dbReference type="OrthoDB" id="3936150at2759"/>
<proteinExistence type="predicted"/>
<name>A0A8B8C7C6_CRAVI</name>
<comment type="subcellular location">
    <subcellularLocation>
        <location evidence="1">Membrane</location>
        <topology evidence="1">Multi-pass membrane protein</topology>
    </subcellularLocation>
</comment>
<evidence type="ECO:0000256" key="5">
    <source>
        <dbReference type="SAM" id="Phobius"/>
    </source>
</evidence>
<keyword evidence="3 5" id="KW-1133">Transmembrane helix</keyword>
<dbReference type="GO" id="GO:0016020">
    <property type="term" value="C:membrane"/>
    <property type="evidence" value="ECO:0007669"/>
    <property type="project" value="UniProtKB-SubCell"/>
</dbReference>
<gene>
    <name evidence="8 9" type="primary">LOC111116803</name>
</gene>
<evidence type="ECO:0000256" key="4">
    <source>
        <dbReference type="ARBA" id="ARBA00023136"/>
    </source>
</evidence>
<feature type="domain" description="Major facilitator superfamily (MFS) profile" evidence="6">
    <location>
        <begin position="28"/>
        <end position="492"/>
    </location>
</feature>
<dbReference type="GO" id="GO:0022857">
    <property type="term" value="F:transmembrane transporter activity"/>
    <property type="evidence" value="ECO:0007669"/>
    <property type="project" value="InterPro"/>
</dbReference>
<dbReference type="Proteomes" id="UP000694844">
    <property type="component" value="Chromosome 10"/>
</dbReference>
<dbReference type="RefSeq" id="XP_022311529.1">
    <property type="nucleotide sequence ID" value="XM_022455821.1"/>
</dbReference>
<evidence type="ECO:0000313" key="8">
    <source>
        <dbReference type="RefSeq" id="XP_022311529.1"/>
    </source>
</evidence>
<dbReference type="InterPro" id="IPR005828">
    <property type="entry name" value="MFS_sugar_transport-like"/>
</dbReference>
<dbReference type="PROSITE" id="PS00217">
    <property type="entry name" value="SUGAR_TRANSPORT_2"/>
    <property type="match status" value="1"/>
</dbReference>